<sequence>MSDEATSAPERPSSPVPEPITFTVKASNDSKFSLSLPPTTTIADVKAKLVELSEIPAERQRLIYSGRVMKNEETLETYKVQSGNTVHLVKGAASNTTASAGGAAPSTPAVPRLAAGSGNNPLAGLTGARYAGHVQLPRPEMFGPDGGMGPPPDPEGIAQMMSDPMIQAQMNEMLQNPQLLDHIINSNPVLQSMGPGARQLMQSDLFRQMVTDPATIRNMARMGAGANIGGQPSFPAPGQTDNASATEGQQSPLPQSNAQQSQSPSLGANPFASLFNGSAATGAPPNLQTLFNMYGGMPLGTPPAAGAGTGSPPAGGEQPQQSQQNPMGANPFLDPAAMQLLQLMGGVPGGSAPPPGFLSGLLGGMPPAAASPPDHRPPEERYAEQLRQLNDMGFFDFDRNVEALRRSGGSVQGAVNQLLGG</sequence>
<dbReference type="PRINTS" id="PR00348">
    <property type="entry name" value="UBIQUITIN"/>
</dbReference>
<dbReference type="Proteomes" id="UP000326924">
    <property type="component" value="Unassembled WGS sequence"/>
</dbReference>
<dbReference type="SUPFAM" id="SSF46934">
    <property type="entry name" value="UBA-like"/>
    <property type="match status" value="1"/>
</dbReference>
<name>A0A5J5F3D7_9PEZI</name>
<dbReference type="GO" id="GO:0005829">
    <property type="term" value="C:cytosol"/>
    <property type="evidence" value="ECO:0007669"/>
    <property type="project" value="TreeGrafter"/>
</dbReference>
<dbReference type="SMART" id="SM00213">
    <property type="entry name" value="UBQ"/>
    <property type="match status" value="1"/>
</dbReference>
<feature type="compositionally biased region" description="Polar residues" evidence="1">
    <location>
        <begin position="239"/>
        <end position="248"/>
    </location>
</feature>
<dbReference type="Gene3D" id="1.10.8.10">
    <property type="entry name" value="DNA helicase RuvA subunit, C-terminal domain"/>
    <property type="match status" value="1"/>
</dbReference>
<dbReference type="AlphaFoldDB" id="A0A5J5F3D7"/>
<dbReference type="CDD" id="cd14324">
    <property type="entry name" value="UBA_Dsk2p_like"/>
    <property type="match status" value="1"/>
</dbReference>
<feature type="domain" description="Ubiquitin-like" evidence="3">
    <location>
        <begin position="20"/>
        <end position="89"/>
    </location>
</feature>
<reference evidence="4 5" key="1">
    <citation type="submission" date="2019-09" db="EMBL/GenBank/DDBJ databases">
        <title>Draft genome of the ectomycorrhizal ascomycete Sphaerosporella brunnea.</title>
        <authorList>
            <consortium name="DOE Joint Genome Institute"/>
            <person name="Benucci G.M."/>
            <person name="Marozzi G."/>
            <person name="Antonielli L."/>
            <person name="Sanchez S."/>
            <person name="Marco P."/>
            <person name="Wang X."/>
            <person name="Falini L.B."/>
            <person name="Barry K."/>
            <person name="Haridas S."/>
            <person name="Lipzen A."/>
            <person name="Labutti K."/>
            <person name="Grigoriev I.V."/>
            <person name="Murat C."/>
            <person name="Martin F."/>
            <person name="Albertini E."/>
            <person name="Donnini D."/>
            <person name="Bonito G."/>
        </authorList>
    </citation>
    <scope>NUCLEOTIDE SEQUENCE [LARGE SCALE GENOMIC DNA]</scope>
    <source>
        <strain evidence="4 5">Sb_GMNB300</strain>
    </source>
</reference>
<dbReference type="SUPFAM" id="SSF54236">
    <property type="entry name" value="Ubiquitin-like"/>
    <property type="match status" value="1"/>
</dbReference>
<dbReference type="EMBL" id="VXIS01000042">
    <property type="protein sequence ID" value="KAA8910750.1"/>
    <property type="molecule type" value="Genomic_DNA"/>
</dbReference>
<feature type="region of interest" description="Disordered" evidence="1">
    <location>
        <begin position="301"/>
        <end position="332"/>
    </location>
</feature>
<dbReference type="PANTHER" id="PTHR10677:SF3">
    <property type="entry name" value="FI07626P-RELATED"/>
    <property type="match status" value="1"/>
</dbReference>
<keyword evidence="5" id="KW-1185">Reference proteome</keyword>
<feature type="compositionally biased region" description="Low complexity" evidence="1">
    <location>
        <begin position="302"/>
        <end position="316"/>
    </location>
</feature>
<dbReference type="InterPro" id="IPR015940">
    <property type="entry name" value="UBA"/>
</dbReference>
<dbReference type="Pfam" id="PF00240">
    <property type="entry name" value="ubiquitin"/>
    <property type="match status" value="1"/>
</dbReference>
<evidence type="ECO:0000259" key="3">
    <source>
        <dbReference type="PROSITE" id="PS50053"/>
    </source>
</evidence>
<dbReference type="PANTHER" id="PTHR10677">
    <property type="entry name" value="UBIQUILIN"/>
    <property type="match status" value="1"/>
</dbReference>
<evidence type="ECO:0000313" key="4">
    <source>
        <dbReference type="EMBL" id="KAA8910750.1"/>
    </source>
</evidence>
<dbReference type="FunFam" id="1.10.8.10:FF:000024">
    <property type="entry name" value="Ubiquitin domain-containing protein DSK2"/>
    <property type="match status" value="1"/>
</dbReference>
<dbReference type="Pfam" id="PF23195">
    <property type="entry name" value="UBQLN1"/>
    <property type="match status" value="1"/>
</dbReference>
<dbReference type="InParanoid" id="A0A5J5F3D7"/>
<comment type="caution">
    <text evidence="4">The sequence shown here is derived from an EMBL/GenBank/DDBJ whole genome shotgun (WGS) entry which is preliminary data.</text>
</comment>
<feature type="compositionally biased region" description="Polar residues" evidence="1">
    <location>
        <begin position="318"/>
        <end position="327"/>
    </location>
</feature>
<evidence type="ECO:0000256" key="1">
    <source>
        <dbReference type="SAM" id="MobiDB-lite"/>
    </source>
</evidence>
<dbReference type="OrthoDB" id="267397at2759"/>
<feature type="region of interest" description="Disordered" evidence="1">
    <location>
        <begin position="1"/>
        <end position="21"/>
    </location>
</feature>
<protein>
    <submittedName>
        <fullName evidence="4">Putative ubiquitin-like protein DskB</fullName>
    </submittedName>
</protein>
<gene>
    <name evidence="4" type="ORF">FN846DRAFT_774730</name>
</gene>
<evidence type="ECO:0000313" key="5">
    <source>
        <dbReference type="Proteomes" id="UP000326924"/>
    </source>
</evidence>
<feature type="compositionally biased region" description="Low complexity" evidence="1">
    <location>
        <begin position="249"/>
        <end position="265"/>
    </location>
</feature>
<feature type="region of interest" description="Disordered" evidence="1">
    <location>
        <begin position="224"/>
        <end position="270"/>
    </location>
</feature>
<dbReference type="FunCoup" id="A0A5J5F3D7">
    <property type="interactions" value="678"/>
</dbReference>
<dbReference type="SMART" id="SM00165">
    <property type="entry name" value="UBA"/>
    <property type="match status" value="1"/>
</dbReference>
<dbReference type="InterPro" id="IPR029071">
    <property type="entry name" value="Ubiquitin-like_domsf"/>
</dbReference>
<feature type="compositionally biased region" description="Low complexity" evidence="1">
    <location>
        <begin position="96"/>
        <end position="111"/>
    </location>
</feature>
<dbReference type="PROSITE" id="PS50030">
    <property type="entry name" value="UBA"/>
    <property type="match status" value="1"/>
</dbReference>
<dbReference type="Pfam" id="PF00627">
    <property type="entry name" value="UBA"/>
    <property type="match status" value="1"/>
</dbReference>
<feature type="domain" description="UBA" evidence="2">
    <location>
        <begin position="377"/>
        <end position="421"/>
    </location>
</feature>
<dbReference type="PROSITE" id="PS50053">
    <property type="entry name" value="UBIQUITIN_2"/>
    <property type="match status" value="1"/>
</dbReference>
<dbReference type="CDD" id="cd16106">
    <property type="entry name" value="Ubl_Dsk2p_like"/>
    <property type="match status" value="1"/>
</dbReference>
<accession>A0A5J5F3D7</accession>
<dbReference type="InterPro" id="IPR009060">
    <property type="entry name" value="UBA-like_sf"/>
</dbReference>
<dbReference type="InterPro" id="IPR000626">
    <property type="entry name" value="Ubiquitin-like_dom"/>
</dbReference>
<organism evidence="4 5">
    <name type="scientific">Sphaerosporella brunnea</name>
    <dbReference type="NCBI Taxonomy" id="1250544"/>
    <lineage>
        <taxon>Eukaryota</taxon>
        <taxon>Fungi</taxon>
        <taxon>Dikarya</taxon>
        <taxon>Ascomycota</taxon>
        <taxon>Pezizomycotina</taxon>
        <taxon>Pezizomycetes</taxon>
        <taxon>Pezizales</taxon>
        <taxon>Pyronemataceae</taxon>
        <taxon>Sphaerosporella</taxon>
    </lineage>
</organism>
<evidence type="ECO:0000259" key="2">
    <source>
        <dbReference type="PROSITE" id="PS50030"/>
    </source>
</evidence>
<dbReference type="GO" id="GO:0006511">
    <property type="term" value="P:ubiquitin-dependent protein catabolic process"/>
    <property type="evidence" value="ECO:0007669"/>
    <property type="project" value="TreeGrafter"/>
</dbReference>
<dbReference type="GO" id="GO:0031593">
    <property type="term" value="F:polyubiquitin modification-dependent protein binding"/>
    <property type="evidence" value="ECO:0007669"/>
    <property type="project" value="TreeGrafter"/>
</dbReference>
<feature type="region of interest" description="Disordered" evidence="1">
    <location>
        <begin position="96"/>
        <end position="115"/>
    </location>
</feature>
<proteinExistence type="predicted"/>
<dbReference type="InterPro" id="IPR019956">
    <property type="entry name" value="Ubiquitin_dom"/>
</dbReference>
<dbReference type="Gene3D" id="3.10.20.90">
    <property type="entry name" value="Phosphatidylinositol 3-kinase Catalytic Subunit, Chain A, domain 1"/>
    <property type="match status" value="1"/>
</dbReference>
<dbReference type="InterPro" id="IPR015496">
    <property type="entry name" value="Ubiquilin"/>
</dbReference>